<evidence type="ECO:0000313" key="2">
    <source>
        <dbReference type="EMBL" id="CDP37760.1"/>
    </source>
</evidence>
<organism evidence="2">
    <name type="scientific">Blastobotrys adeninivorans</name>
    <name type="common">Yeast</name>
    <name type="synonym">Arxula adeninivorans</name>
    <dbReference type="NCBI Taxonomy" id="409370"/>
    <lineage>
        <taxon>Eukaryota</taxon>
        <taxon>Fungi</taxon>
        <taxon>Dikarya</taxon>
        <taxon>Ascomycota</taxon>
        <taxon>Saccharomycotina</taxon>
        <taxon>Dipodascomycetes</taxon>
        <taxon>Dipodascales</taxon>
        <taxon>Trichomonascaceae</taxon>
        <taxon>Blastobotrys</taxon>
    </lineage>
</organism>
<feature type="compositionally biased region" description="Low complexity" evidence="1">
    <location>
        <begin position="248"/>
        <end position="259"/>
    </location>
</feature>
<feature type="compositionally biased region" description="Polar residues" evidence="1">
    <location>
        <begin position="63"/>
        <end position="80"/>
    </location>
</feature>
<feature type="compositionally biased region" description="Polar residues" evidence="1">
    <location>
        <begin position="128"/>
        <end position="140"/>
    </location>
</feature>
<sequence length="259" mass="26671">MVGKGSRGGFPPDFSGNAQTATRPNKTQVCVEPYSFFFHRYYPISSIAVLPEMQEVDRPEMNGSMNLTPTSDGTTGNNAAPSLPSLRVSSTQASVDSESDYQMTTSSAMTATASSASTSRPLSRSSSIVSGTSALSTTATKDGVEGKKVRRFHDPLGYTAWLKSTNNARLFDDDNASGAPSGAPSGIASGIASGDGSGDTTPSVNSGDSDGHKTPPNIPSAPPVTLNEKMRLLRTGSVSGHGHGPQESSSSQSDNSASA</sequence>
<reference evidence="2" key="2">
    <citation type="submission" date="2014-06" db="EMBL/GenBank/DDBJ databases">
        <title>The complete genome of Blastobotrys (Arxula) adeninivorans LS3 - a yeast of biotechnological interest.</title>
        <authorList>
            <person name="Kunze G."/>
            <person name="Gaillardin C."/>
            <person name="Czernicka M."/>
            <person name="Durrens P."/>
            <person name="Martin T."/>
            <person name="Boer E."/>
            <person name="Gabaldon T."/>
            <person name="Cruz J."/>
            <person name="Talla E."/>
            <person name="Marck C."/>
            <person name="Goffeau A."/>
            <person name="Barbe V."/>
            <person name="Baret P."/>
            <person name="Baronian K."/>
            <person name="Beier S."/>
            <person name="Bleykasten C."/>
            <person name="Bode R."/>
            <person name="Casaregola S."/>
            <person name="Despons L."/>
            <person name="Fairhead C."/>
            <person name="Giersberg M."/>
            <person name="Gierski P."/>
            <person name="Hahnel U."/>
            <person name="Hartmann A."/>
            <person name="Jankowska D."/>
            <person name="Jubin C."/>
            <person name="Jung P."/>
            <person name="Lafontaine I."/>
            <person name="Leh-Louis V."/>
            <person name="Lemaire M."/>
            <person name="Marcet-Houben M."/>
            <person name="Mascher M."/>
            <person name="Morel G."/>
            <person name="Richard G.-F."/>
            <person name="Riechen J."/>
            <person name="Sacerdot C."/>
            <person name="Sarkar A."/>
            <person name="Savel G."/>
            <person name="Schacherer J."/>
            <person name="Sherman D."/>
            <person name="Straub M.-L."/>
            <person name="Stein N."/>
            <person name="Thierry A."/>
            <person name="Trautwein-Schult A."/>
            <person name="Westhof E."/>
            <person name="Worch S."/>
            <person name="Dujon B."/>
            <person name="Souciet J.-L."/>
            <person name="Wincker P."/>
            <person name="Scholz U."/>
            <person name="Neuveglise N."/>
        </authorList>
    </citation>
    <scope>NUCLEOTIDE SEQUENCE</scope>
    <source>
        <strain evidence="2">LS3</strain>
    </source>
</reference>
<dbReference type="EMBL" id="HG937694">
    <property type="protein sequence ID" value="CDP37760.1"/>
    <property type="molecule type" value="Genomic_DNA"/>
</dbReference>
<feature type="compositionally biased region" description="Low complexity" evidence="1">
    <location>
        <begin position="176"/>
        <end position="194"/>
    </location>
</feature>
<feature type="region of interest" description="Disordered" evidence="1">
    <location>
        <begin position="172"/>
        <end position="259"/>
    </location>
</feature>
<reference evidence="2" key="1">
    <citation type="submission" date="2014-02" db="EMBL/GenBank/DDBJ databases">
        <authorList>
            <person name="Genoscope - CEA"/>
        </authorList>
    </citation>
    <scope>NUCLEOTIDE SEQUENCE</scope>
    <source>
        <strain evidence="2">LS3</strain>
    </source>
</reference>
<evidence type="ECO:0000256" key="1">
    <source>
        <dbReference type="SAM" id="MobiDB-lite"/>
    </source>
</evidence>
<gene>
    <name evidence="2" type="ORF">GNLVRS02_ARAD1D18788g</name>
</gene>
<proteinExistence type="predicted"/>
<feature type="compositionally biased region" description="Low complexity" evidence="1">
    <location>
        <begin position="103"/>
        <end position="127"/>
    </location>
</feature>
<feature type="compositionally biased region" description="Polar residues" evidence="1">
    <location>
        <begin position="87"/>
        <end position="102"/>
    </location>
</feature>
<accession>A0A060T9J9</accession>
<protein>
    <submittedName>
        <fullName evidence="2">ARAD1D18788p</fullName>
    </submittedName>
</protein>
<feature type="region of interest" description="Disordered" evidence="1">
    <location>
        <begin position="1"/>
        <end position="24"/>
    </location>
</feature>
<dbReference type="AlphaFoldDB" id="A0A060T9J9"/>
<name>A0A060T9J9_BLAAD</name>
<feature type="region of interest" description="Disordered" evidence="1">
    <location>
        <begin position="59"/>
        <end position="146"/>
    </location>
</feature>